<comment type="caution">
    <text evidence="6">Lacks conserved residue(s) required for the propagation of feature annotation.</text>
</comment>
<dbReference type="Pfam" id="PF01513">
    <property type="entry name" value="NAD_kinase"/>
    <property type="match status" value="1"/>
</dbReference>
<dbReference type="GO" id="GO:0005524">
    <property type="term" value="F:ATP binding"/>
    <property type="evidence" value="ECO:0007669"/>
    <property type="project" value="UniProtKB-KW"/>
</dbReference>
<dbReference type="PANTHER" id="PTHR20275">
    <property type="entry name" value="NAD KINASE"/>
    <property type="match status" value="1"/>
</dbReference>
<keyword evidence="6" id="KW-0547">Nucleotide-binding</keyword>
<dbReference type="InterPro" id="IPR017437">
    <property type="entry name" value="ATP-NAD_kinase_PpnK-typ_C"/>
</dbReference>
<proteinExistence type="inferred from homology"/>
<evidence type="ECO:0000256" key="4">
    <source>
        <dbReference type="ARBA" id="ARBA00023027"/>
    </source>
</evidence>
<sequence length="263" mass="29089">MKFIVTAHPDKSEAQKVKTDIEAWIKDSGNMIVAEDDASADLVVVLGGDGFLIHNVTKYSPLNIPCLGINAGNVGFLTSGNLNEWKSLLTQVLEKNFKVEERMGLELEYKDEKFGPFANDIYLKHPTLMSSYNVKINSEVIFKNLHGDGIIVSTPTGSTGYNVSAGGPIIQPKVYSLVVTPICPVHLNIRSLVLDPESEIEIEVLHDRHSEPVSLTADGKLLSALVGKKEKIVIRRHPKSLLFVILDHSEFYRALQNKKGLMK</sequence>
<keyword evidence="6" id="KW-0067">ATP-binding</keyword>
<evidence type="ECO:0000256" key="6">
    <source>
        <dbReference type="HAMAP-Rule" id="MF_00361"/>
    </source>
</evidence>
<evidence type="ECO:0000256" key="1">
    <source>
        <dbReference type="ARBA" id="ARBA00022679"/>
    </source>
</evidence>
<protein>
    <recommendedName>
        <fullName evidence="6">NAD kinase</fullName>
        <ecNumber evidence="6">2.7.1.23</ecNumber>
    </recommendedName>
    <alternativeName>
        <fullName evidence="6">ATP-dependent NAD kinase</fullName>
    </alternativeName>
</protein>
<dbReference type="GO" id="GO:0051287">
    <property type="term" value="F:NAD binding"/>
    <property type="evidence" value="ECO:0007669"/>
    <property type="project" value="UniProtKB-ARBA"/>
</dbReference>
<dbReference type="EC" id="2.7.1.23" evidence="6"/>
<evidence type="ECO:0000256" key="2">
    <source>
        <dbReference type="ARBA" id="ARBA00022777"/>
    </source>
</evidence>
<keyword evidence="1 6" id="KW-0808">Transferase</keyword>
<dbReference type="GO" id="GO:0006741">
    <property type="term" value="P:NADP+ biosynthetic process"/>
    <property type="evidence" value="ECO:0007669"/>
    <property type="project" value="UniProtKB-UniRule"/>
</dbReference>
<organism evidence="7 8">
    <name type="scientific">Candidatus Campbellbacteria bacterium RIFCSPHIGHO2_12_FULL_35_10</name>
    <dbReference type="NCBI Taxonomy" id="1797578"/>
    <lineage>
        <taxon>Bacteria</taxon>
        <taxon>Candidatus Campbelliibacteriota</taxon>
    </lineage>
</organism>
<keyword evidence="3 6" id="KW-0521">NADP</keyword>
<comment type="catalytic activity">
    <reaction evidence="5 6">
        <text>NAD(+) + ATP = ADP + NADP(+) + H(+)</text>
        <dbReference type="Rhea" id="RHEA:18629"/>
        <dbReference type="ChEBI" id="CHEBI:15378"/>
        <dbReference type="ChEBI" id="CHEBI:30616"/>
        <dbReference type="ChEBI" id="CHEBI:57540"/>
        <dbReference type="ChEBI" id="CHEBI:58349"/>
        <dbReference type="ChEBI" id="CHEBI:456216"/>
        <dbReference type="EC" id="2.7.1.23"/>
    </reaction>
</comment>
<evidence type="ECO:0000256" key="5">
    <source>
        <dbReference type="ARBA" id="ARBA00047925"/>
    </source>
</evidence>
<reference evidence="7 8" key="1">
    <citation type="journal article" date="2016" name="Nat. Commun.">
        <title>Thousands of microbial genomes shed light on interconnected biogeochemical processes in an aquifer system.</title>
        <authorList>
            <person name="Anantharaman K."/>
            <person name="Brown C.T."/>
            <person name="Hug L.A."/>
            <person name="Sharon I."/>
            <person name="Castelle C.J."/>
            <person name="Probst A.J."/>
            <person name="Thomas B.C."/>
            <person name="Singh A."/>
            <person name="Wilkins M.J."/>
            <person name="Karaoz U."/>
            <person name="Brodie E.L."/>
            <person name="Williams K.H."/>
            <person name="Hubbard S.S."/>
            <person name="Banfield J.F."/>
        </authorList>
    </citation>
    <scope>NUCLEOTIDE SEQUENCE [LARGE SCALE GENOMIC DNA]</scope>
</reference>
<feature type="active site" description="Proton acceptor" evidence="6">
    <location>
        <position position="49"/>
    </location>
</feature>
<accession>A0A1F5EM31</accession>
<dbReference type="SUPFAM" id="SSF111331">
    <property type="entry name" value="NAD kinase/diacylglycerol kinase-like"/>
    <property type="match status" value="1"/>
</dbReference>
<feature type="binding site" evidence="6">
    <location>
        <position position="148"/>
    </location>
    <ligand>
        <name>NAD(+)</name>
        <dbReference type="ChEBI" id="CHEBI:57540"/>
    </ligand>
</feature>
<dbReference type="GO" id="GO:0005737">
    <property type="term" value="C:cytoplasm"/>
    <property type="evidence" value="ECO:0007669"/>
    <property type="project" value="UniProtKB-SubCell"/>
</dbReference>
<evidence type="ECO:0000313" key="7">
    <source>
        <dbReference type="EMBL" id="OGD68370.1"/>
    </source>
</evidence>
<feature type="binding site" evidence="6">
    <location>
        <position position="146"/>
    </location>
    <ligand>
        <name>NAD(+)</name>
        <dbReference type="ChEBI" id="CHEBI:57540"/>
    </ligand>
</feature>
<keyword evidence="4 6" id="KW-0520">NAD</keyword>
<feature type="binding site" evidence="6">
    <location>
        <begin position="49"/>
        <end position="50"/>
    </location>
    <ligand>
        <name>NAD(+)</name>
        <dbReference type="ChEBI" id="CHEBI:57540"/>
    </ligand>
</feature>
<dbReference type="Gene3D" id="2.60.200.30">
    <property type="entry name" value="Probable inorganic polyphosphate/atp-NAD kinase, domain 2"/>
    <property type="match status" value="1"/>
</dbReference>
<dbReference type="InterPro" id="IPR017438">
    <property type="entry name" value="ATP-NAD_kinase_N"/>
</dbReference>
<dbReference type="GO" id="GO:0003951">
    <property type="term" value="F:NAD+ kinase activity"/>
    <property type="evidence" value="ECO:0007669"/>
    <property type="project" value="UniProtKB-UniRule"/>
</dbReference>
<dbReference type="GO" id="GO:0046872">
    <property type="term" value="F:metal ion binding"/>
    <property type="evidence" value="ECO:0007669"/>
    <property type="project" value="UniProtKB-UniRule"/>
</dbReference>
<comment type="cofactor">
    <cofactor evidence="6">
        <name>a divalent metal cation</name>
        <dbReference type="ChEBI" id="CHEBI:60240"/>
    </cofactor>
</comment>
<dbReference type="Pfam" id="PF20143">
    <property type="entry name" value="NAD_kinase_C"/>
    <property type="match status" value="1"/>
</dbReference>
<dbReference type="GO" id="GO:0019674">
    <property type="term" value="P:NAD+ metabolic process"/>
    <property type="evidence" value="ECO:0007669"/>
    <property type="project" value="InterPro"/>
</dbReference>
<dbReference type="EMBL" id="MFAA01000037">
    <property type="protein sequence ID" value="OGD68370.1"/>
    <property type="molecule type" value="Genomic_DNA"/>
</dbReference>
<name>A0A1F5EM31_9BACT</name>
<comment type="subcellular location">
    <subcellularLocation>
        <location evidence="6">Cytoplasm</location>
    </subcellularLocation>
</comment>
<dbReference type="AlphaFoldDB" id="A0A1F5EM31"/>
<dbReference type="Gene3D" id="3.40.50.10330">
    <property type="entry name" value="Probable inorganic polyphosphate/atp-NAD kinase, domain 1"/>
    <property type="match status" value="1"/>
</dbReference>
<feature type="binding site" evidence="6">
    <location>
        <begin position="119"/>
        <end position="120"/>
    </location>
    <ligand>
        <name>NAD(+)</name>
        <dbReference type="ChEBI" id="CHEBI:57540"/>
    </ligand>
</feature>
<feature type="binding site" evidence="6">
    <location>
        <position position="54"/>
    </location>
    <ligand>
        <name>NAD(+)</name>
        <dbReference type="ChEBI" id="CHEBI:57540"/>
    </ligand>
</feature>
<dbReference type="HAMAP" id="MF_00361">
    <property type="entry name" value="NAD_kinase"/>
    <property type="match status" value="1"/>
</dbReference>
<comment type="similarity">
    <text evidence="6">Belongs to the NAD kinase family.</text>
</comment>
<dbReference type="Proteomes" id="UP000185891">
    <property type="component" value="Unassembled WGS sequence"/>
</dbReference>
<comment type="caution">
    <text evidence="7">The sequence shown here is derived from an EMBL/GenBank/DDBJ whole genome shotgun (WGS) entry which is preliminary data.</text>
</comment>
<feature type="binding site" evidence="6">
    <location>
        <begin position="159"/>
        <end position="164"/>
    </location>
    <ligand>
        <name>NAD(+)</name>
        <dbReference type="ChEBI" id="CHEBI:57540"/>
    </ligand>
</feature>
<dbReference type="InterPro" id="IPR002504">
    <property type="entry name" value="NADK"/>
</dbReference>
<evidence type="ECO:0000313" key="8">
    <source>
        <dbReference type="Proteomes" id="UP000185891"/>
    </source>
</evidence>
<comment type="function">
    <text evidence="6">Involved in the regulation of the intracellular balance of NAD and NADP, and is a key enzyme in the biosynthesis of NADP. Catalyzes specifically the phosphorylation on 2'-hydroxyl of the adenosine moiety of NAD to yield NADP.</text>
</comment>
<dbReference type="PANTHER" id="PTHR20275:SF0">
    <property type="entry name" value="NAD KINASE"/>
    <property type="match status" value="1"/>
</dbReference>
<gene>
    <name evidence="6" type="primary">nadK</name>
    <name evidence="7" type="ORF">A3E89_01670</name>
</gene>
<keyword evidence="2 6" id="KW-0418">Kinase</keyword>
<dbReference type="InterPro" id="IPR016064">
    <property type="entry name" value="NAD/diacylglycerol_kinase_sf"/>
</dbReference>
<evidence type="ECO:0000256" key="3">
    <source>
        <dbReference type="ARBA" id="ARBA00022857"/>
    </source>
</evidence>
<keyword evidence="6" id="KW-0963">Cytoplasm</keyword>